<dbReference type="Proteomes" id="UP000178735">
    <property type="component" value="Unassembled WGS sequence"/>
</dbReference>
<dbReference type="EMBL" id="MGFH01000163">
    <property type="protein sequence ID" value="OGM03516.1"/>
    <property type="molecule type" value="Genomic_DNA"/>
</dbReference>
<dbReference type="Gene3D" id="3.30.700.10">
    <property type="entry name" value="Glycoprotein, Type 4 Pilin"/>
    <property type="match status" value="1"/>
</dbReference>
<evidence type="ECO:0000256" key="1">
    <source>
        <dbReference type="ARBA" id="ARBA00004167"/>
    </source>
</evidence>
<accession>A0A1F7WL05</accession>
<dbReference type="InterPro" id="IPR012902">
    <property type="entry name" value="N_methyl_site"/>
</dbReference>
<evidence type="ECO:0000256" key="3">
    <source>
        <dbReference type="ARBA" id="ARBA00022692"/>
    </source>
</evidence>
<protein>
    <recommendedName>
        <fullName evidence="8">Type II secretion system protein GspG C-terminal domain-containing protein</fullName>
    </recommendedName>
</protein>
<evidence type="ECO:0000313" key="7">
    <source>
        <dbReference type="Proteomes" id="UP000178735"/>
    </source>
</evidence>
<comment type="subcellular location">
    <subcellularLocation>
        <location evidence="1">Membrane</location>
        <topology evidence="1">Single-pass membrane protein</topology>
    </subcellularLocation>
</comment>
<dbReference type="NCBIfam" id="TIGR02532">
    <property type="entry name" value="IV_pilin_GFxxxE"/>
    <property type="match status" value="1"/>
</dbReference>
<keyword evidence="3" id="KW-0812">Transmembrane</keyword>
<dbReference type="PRINTS" id="PR00813">
    <property type="entry name" value="BCTERIALGSPG"/>
</dbReference>
<keyword evidence="5" id="KW-0472">Membrane</keyword>
<evidence type="ECO:0000313" key="6">
    <source>
        <dbReference type="EMBL" id="OGM03516.1"/>
    </source>
</evidence>
<dbReference type="GO" id="GO:0016020">
    <property type="term" value="C:membrane"/>
    <property type="evidence" value="ECO:0007669"/>
    <property type="project" value="UniProtKB-SubCell"/>
</dbReference>
<dbReference type="Pfam" id="PF07963">
    <property type="entry name" value="N_methyl"/>
    <property type="match status" value="1"/>
</dbReference>
<dbReference type="AlphaFoldDB" id="A0A1F7WL05"/>
<keyword evidence="4" id="KW-1133">Transmembrane helix</keyword>
<name>A0A1F7WL05_9BACT</name>
<comment type="caution">
    <text evidence="6">The sequence shown here is derived from an EMBL/GenBank/DDBJ whole genome shotgun (WGS) entry which is preliminary data.</text>
</comment>
<dbReference type="STRING" id="1817813.A2008_01845"/>
<dbReference type="PANTHER" id="PTHR30093">
    <property type="entry name" value="GENERAL SECRETION PATHWAY PROTEIN G"/>
    <property type="match status" value="1"/>
</dbReference>
<dbReference type="InterPro" id="IPR000983">
    <property type="entry name" value="Bac_GSPG_pilin"/>
</dbReference>
<proteinExistence type="predicted"/>
<evidence type="ECO:0008006" key="8">
    <source>
        <dbReference type="Google" id="ProtNLM"/>
    </source>
</evidence>
<evidence type="ECO:0000256" key="4">
    <source>
        <dbReference type="ARBA" id="ARBA00022989"/>
    </source>
</evidence>
<dbReference type="PANTHER" id="PTHR30093:SF44">
    <property type="entry name" value="TYPE II SECRETION SYSTEM CORE PROTEIN G"/>
    <property type="match status" value="1"/>
</dbReference>
<dbReference type="InterPro" id="IPR045584">
    <property type="entry name" value="Pilin-like"/>
</dbReference>
<sequence>MFMNGADKINRNKGFSLTELMVVIMIMGIMSTFAMQYYSSTMENTRRTKAIQDLEGIKGAIKMYHLQSGSQYPPSIDALVGKYLSQAPVDPWGSAYKLDTQKLEVYCVVKKTGQRIALRYGRK</sequence>
<organism evidence="6 7">
    <name type="scientific">Candidatus Wallbacteria bacterium GWC2_49_35</name>
    <dbReference type="NCBI Taxonomy" id="1817813"/>
    <lineage>
        <taxon>Bacteria</taxon>
        <taxon>Candidatus Walliibacteriota</taxon>
    </lineage>
</organism>
<keyword evidence="2" id="KW-0488">Methylation</keyword>
<gene>
    <name evidence="6" type="ORF">A2008_01845</name>
</gene>
<evidence type="ECO:0000256" key="2">
    <source>
        <dbReference type="ARBA" id="ARBA00022481"/>
    </source>
</evidence>
<reference evidence="6 7" key="1">
    <citation type="journal article" date="2016" name="Nat. Commun.">
        <title>Thousands of microbial genomes shed light on interconnected biogeochemical processes in an aquifer system.</title>
        <authorList>
            <person name="Anantharaman K."/>
            <person name="Brown C.T."/>
            <person name="Hug L.A."/>
            <person name="Sharon I."/>
            <person name="Castelle C.J."/>
            <person name="Probst A.J."/>
            <person name="Thomas B.C."/>
            <person name="Singh A."/>
            <person name="Wilkins M.J."/>
            <person name="Karaoz U."/>
            <person name="Brodie E.L."/>
            <person name="Williams K.H."/>
            <person name="Hubbard S.S."/>
            <person name="Banfield J.F."/>
        </authorList>
    </citation>
    <scope>NUCLEOTIDE SEQUENCE [LARGE SCALE GENOMIC DNA]</scope>
</reference>
<evidence type="ECO:0000256" key="5">
    <source>
        <dbReference type="ARBA" id="ARBA00023136"/>
    </source>
</evidence>
<dbReference type="GO" id="GO:0015627">
    <property type="term" value="C:type II protein secretion system complex"/>
    <property type="evidence" value="ECO:0007669"/>
    <property type="project" value="InterPro"/>
</dbReference>
<dbReference type="SUPFAM" id="SSF54523">
    <property type="entry name" value="Pili subunits"/>
    <property type="match status" value="1"/>
</dbReference>
<dbReference type="GO" id="GO:0015628">
    <property type="term" value="P:protein secretion by the type II secretion system"/>
    <property type="evidence" value="ECO:0007669"/>
    <property type="project" value="InterPro"/>
</dbReference>